<dbReference type="GO" id="GO:0003713">
    <property type="term" value="F:transcription coactivator activity"/>
    <property type="evidence" value="ECO:0007669"/>
    <property type="project" value="TreeGrafter"/>
</dbReference>
<comment type="subcellular location">
    <subcellularLocation>
        <location evidence="1">Nucleus</location>
    </subcellularLocation>
</comment>
<feature type="region of interest" description="Disordered" evidence="5">
    <location>
        <begin position="1"/>
        <end position="33"/>
    </location>
</feature>
<protein>
    <recommendedName>
        <fullName evidence="8">RPEL repeat protein</fullName>
    </recommendedName>
</protein>
<feature type="compositionally biased region" description="Basic and acidic residues" evidence="5">
    <location>
        <begin position="98"/>
        <end position="122"/>
    </location>
</feature>
<dbReference type="InParanoid" id="A0A423XDW1"/>
<dbReference type="SMART" id="SM00707">
    <property type="entry name" value="RPEL"/>
    <property type="match status" value="2"/>
</dbReference>
<feature type="repeat" description="RPEL" evidence="4">
    <location>
        <begin position="29"/>
        <end position="54"/>
    </location>
</feature>
<dbReference type="STRING" id="1230097.A0A423XDW1"/>
<organism evidence="6 7">
    <name type="scientific">Cytospora leucostoma</name>
    <dbReference type="NCBI Taxonomy" id="1230097"/>
    <lineage>
        <taxon>Eukaryota</taxon>
        <taxon>Fungi</taxon>
        <taxon>Dikarya</taxon>
        <taxon>Ascomycota</taxon>
        <taxon>Pezizomycotina</taxon>
        <taxon>Sordariomycetes</taxon>
        <taxon>Sordariomycetidae</taxon>
        <taxon>Diaporthales</taxon>
        <taxon>Cytosporaceae</taxon>
        <taxon>Cytospora</taxon>
    </lineage>
</organism>
<evidence type="ECO:0000313" key="7">
    <source>
        <dbReference type="Proteomes" id="UP000285146"/>
    </source>
</evidence>
<dbReference type="Gene3D" id="6.10.150.10">
    <property type="match status" value="1"/>
</dbReference>
<name>A0A423XDW1_9PEZI</name>
<dbReference type="InterPro" id="IPR004018">
    <property type="entry name" value="RPEL_repeat"/>
</dbReference>
<evidence type="ECO:0000256" key="2">
    <source>
        <dbReference type="ARBA" id="ARBA00022737"/>
    </source>
</evidence>
<dbReference type="Proteomes" id="UP000285146">
    <property type="component" value="Unassembled WGS sequence"/>
</dbReference>
<evidence type="ECO:0000256" key="3">
    <source>
        <dbReference type="ARBA" id="ARBA00023242"/>
    </source>
</evidence>
<feature type="compositionally biased region" description="Basic and acidic residues" evidence="5">
    <location>
        <begin position="76"/>
        <end position="90"/>
    </location>
</feature>
<dbReference type="PROSITE" id="PS51073">
    <property type="entry name" value="RPEL"/>
    <property type="match status" value="2"/>
</dbReference>
<keyword evidence="3" id="KW-0539">Nucleus</keyword>
<dbReference type="PANTHER" id="PTHR22793:SF12">
    <property type="entry name" value="MYOCARDIN-RELATED TRANSCRIPTION FACTOR, ISOFORM H"/>
    <property type="match status" value="1"/>
</dbReference>
<evidence type="ECO:0000256" key="1">
    <source>
        <dbReference type="ARBA" id="ARBA00004123"/>
    </source>
</evidence>
<accession>A0A423XDW1</accession>
<keyword evidence="7" id="KW-1185">Reference proteome</keyword>
<sequence>MADENTTPAVNDVKVDESSIAHPDPDRRGSLEKQLLQRPGKAELIEKNILPASSAAPGLLAQQKELQKHMRADSLNEKIAHRPSPDDLIKKGVLSPEEDPRSPDEKYKEAIEGEYAKREGGA</sequence>
<evidence type="ECO:0000256" key="4">
    <source>
        <dbReference type="PROSITE-ProRule" id="PRU00401"/>
    </source>
</evidence>
<dbReference type="GO" id="GO:0045944">
    <property type="term" value="P:positive regulation of transcription by RNA polymerase II"/>
    <property type="evidence" value="ECO:0007669"/>
    <property type="project" value="TreeGrafter"/>
</dbReference>
<dbReference type="Pfam" id="PF02755">
    <property type="entry name" value="RPEL"/>
    <property type="match status" value="2"/>
</dbReference>
<reference evidence="6 7" key="1">
    <citation type="submission" date="2015-09" db="EMBL/GenBank/DDBJ databases">
        <title>Host preference determinants of Valsa canker pathogens revealed by comparative genomics.</title>
        <authorList>
            <person name="Yin Z."/>
            <person name="Huang L."/>
        </authorList>
    </citation>
    <scope>NUCLEOTIDE SEQUENCE [LARGE SCALE GENOMIC DNA]</scope>
    <source>
        <strain evidence="6 7">SXYLt</strain>
    </source>
</reference>
<evidence type="ECO:0000313" key="6">
    <source>
        <dbReference type="EMBL" id="ROW14149.1"/>
    </source>
</evidence>
<dbReference type="AlphaFoldDB" id="A0A423XDW1"/>
<dbReference type="GO" id="GO:0005634">
    <property type="term" value="C:nucleus"/>
    <property type="evidence" value="ECO:0007669"/>
    <property type="project" value="UniProtKB-SubCell"/>
</dbReference>
<gene>
    <name evidence="6" type="ORF">VPNG_04340</name>
</gene>
<dbReference type="PANTHER" id="PTHR22793">
    <property type="entry name" value="MYOCARDIN-RELATED TRANSCRIPTION FACTOR-RELATED"/>
    <property type="match status" value="1"/>
</dbReference>
<evidence type="ECO:0000256" key="5">
    <source>
        <dbReference type="SAM" id="MobiDB-lite"/>
    </source>
</evidence>
<feature type="region of interest" description="Disordered" evidence="5">
    <location>
        <begin position="76"/>
        <end position="122"/>
    </location>
</feature>
<proteinExistence type="predicted"/>
<comment type="caution">
    <text evidence="6">The sequence shown here is derived from an EMBL/GenBank/DDBJ whole genome shotgun (WGS) entry which is preliminary data.</text>
</comment>
<feature type="repeat" description="RPEL" evidence="4">
    <location>
        <begin position="73"/>
        <end position="98"/>
    </location>
</feature>
<feature type="compositionally biased region" description="Basic and acidic residues" evidence="5">
    <location>
        <begin position="13"/>
        <end position="31"/>
    </location>
</feature>
<keyword evidence="2" id="KW-0677">Repeat</keyword>
<dbReference type="InterPro" id="IPR043451">
    <property type="entry name" value="Myocardin-like"/>
</dbReference>
<dbReference type="EMBL" id="LKEB01000015">
    <property type="protein sequence ID" value="ROW14149.1"/>
    <property type="molecule type" value="Genomic_DNA"/>
</dbReference>
<evidence type="ECO:0008006" key="8">
    <source>
        <dbReference type="Google" id="ProtNLM"/>
    </source>
</evidence>
<dbReference type="OrthoDB" id="197676at2759"/>